<sequence length="264" mass="28593">MWSSVAQYLWEGGRAPERFVRGASLPVIEARLTHTEGDAMGGPYHAGHRPTQGEGDQHGVYPQQWLNVNMSGPAGVVGGPAAIAPAGAPAALGIAAGFGHTAYPRAMSRLPSREGRPLSRNTVVAPPTTFDGGSLGLSGRPGYGHTQPMQVQRQHLRSLSVEIPNATMQYVQYPLASLRNTRTLATPSLPDQRMNQPSYNCSQGYPTTHARDFHGNRQAHRAPPGHRGFYLGYEAQGEWEQGNATVCTHFQRKESIMMSIDSDI</sequence>
<dbReference type="AlphaFoldDB" id="A0A0C9VJ56"/>
<dbReference type="HOGENOM" id="CLU_1054383_0_0_1"/>
<evidence type="ECO:0000313" key="2">
    <source>
        <dbReference type="EMBL" id="KIJ41612.1"/>
    </source>
</evidence>
<accession>A0A0C9VJ56</accession>
<feature type="region of interest" description="Disordered" evidence="1">
    <location>
        <begin position="111"/>
        <end position="135"/>
    </location>
</feature>
<evidence type="ECO:0000256" key="1">
    <source>
        <dbReference type="SAM" id="MobiDB-lite"/>
    </source>
</evidence>
<reference evidence="2 3" key="1">
    <citation type="submission" date="2014-06" db="EMBL/GenBank/DDBJ databases">
        <title>Evolutionary Origins and Diversification of the Mycorrhizal Mutualists.</title>
        <authorList>
            <consortium name="DOE Joint Genome Institute"/>
            <consortium name="Mycorrhizal Genomics Consortium"/>
            <person name="Kohler A."/>
            <person name="Kuo A."/>
            <person name="Nagy L.G."/>
            <person name="Floudas D."/>
            <person name="Copeland A."/>
            <person name="Barry K.W."/>
            <person name="Cichocki N."/>
            <person name="Veneault-Fourrey C."/>
            <person name="LaButti K."/>
            <person name="Lindquist E.A."/>
            <person name="Lipzen A."/>
            <person name="Lundell T."/>
            <person name="Morin E."/>
            <person name="Murat C."/>
            <person name="Riley R."/>
            <person name="Ohm R."/>
            <person name="Sun H."/>
            <person name="Tunlid A."/>
            <person name="Henrissat B."/>
            <person name="Grigoriev I.V."/>
            <person name="Hibbett D.S."/>
            <person name="Martin F."/>
        </authorList>
    </citation>
    <scope>NUCLEOTIDE SEQUENCE [LARGE SCALE GENOMIC DNA]</scope>
    <source>
        <strain evidence="2 3">SS14</strain>
    </source>
</reference>
<proteinExistence type="predicted"/>
<organism evidence="2 3">
    <name type="scientific">Sphaerobolus stellatus (strain SS14)</name>
    <dbReference type="NCBI Taxonomy" id="990650"/>
    <lineage>
        <taxon>Eukaryota</taxon>
        <taxon>Fungi</taxon>
        <taxon>Dikarya</taxon>
        <taxon>Basidiomycota</taxon>
        <taxon>Agaricomycotina</taxon>
        <taxon>Agaricomycetes</taxon>
        <taxon>Phallomycetidae</taxon>
        <taxon>Geastrales</taxon>
        <taxon>Sphaerobolaceae</taxon>
        <taxon>Sphaerobolus</taxon>
    </lineage>
</organism>
<protein>
    <submittedName>
        <fullName evidence="2">Uncharacterized protein</fullName>
    </submittedName>
</protein>
<dbReference type="EMBL" id="KN837135">
    <property type="protein sequence ID" value="KIJ41612.1"/>
    <property type="molecule type" value="Genomic_DNA"/>
</dbReference>
<keyword evidence="3" id="KW-1185">Reference proteome</keyword>
<dbReference type="Proteomes" id="UP000054279">
    <property type="component" value="Unassembled WGS sequence"/>
</dbReference>
<gene>
    <name evidence="2" type="ORF">M422DRAFT_48515</name>
</gene>
<name>A0A0C9VJ56_SPHS4</name>
<evidence type="ECO:0000313" key="3">
    <source>
        <dbReference type="Proteomes" id="UP000054279"/>
    </source>
</evidence>